<keyword evidence="4 7" id="KW-0133">Cell shape</keyword>
<feature type="active site" description="Nucleophile" evidence="7">
    <location>
        <position position="147"/>
    </location>
</feature>
<dbReference type="PANTHER" id="PTHR36699:SF1">
    <property type="entry name" value="L,D-TRANSPEPTIDASE YAFK-RELATED"/>
    <property type="match status" value="1"/>
</dbReference>
<accession>A0ABP9C972</accession>
<dbReference type="PROSITE" id="PS52029">
    <property type="entry name" value="LD_TPASE"/>
    <property type="match status" value="1"/>
</dbReference>
<evidence type="ECO:0000256" key="1">
    <source>
        <dbReference type="ARBA" id="ARBA00004752"/>
    </source>
</evidence>
<comment type="pathway">
    <text evidence="1 7">Cell wall biogenesis; peptidoglycan biosynthesis.</text>
</comment>
<protein>
    <submittedName>
        <fullName evidence="10">L,D-transpeptidase family protein</fullName>
    </submittedName>
</protein>
<dbReference type="InterPro" id="IPR005490">
    <property type="entry name" value="LD_TPept_cat_dom"/>
</dbReference>
<dbReference type="CDD" id="cd16913">
    <property type="entry name" value="YkuD_like"/>
    <property type="match status" value="1"/>
</dbReference>
<keyword evidence="11" id="KW-1185">Reference proteome</keyword>
<comment type="similarity">
    <text evidence="2">Belongs to the YkuD family.</text>
</comment>
<dbReference type="SUPFAM" id="SSF141523">
    <property type="entry name" value="L,D-transpeptidase catalytic domain-like"/>
    <property type="match status" value="1"/>
</dbReference>
<feature type="domain" description="L,D-TPase catalytic" evidence="9">
    <location>
        <begin position="42"/>
        <end position="171"/>
    </location>
</feature>
<dbReference type="InterPro" id="IPR038063">
    <property type="entry name" value="Transpep_catalytic_dom"/>
</dbReference>
<evidence type="ECO:0000256" key="6">
    <source>
        <dbReference type="ARBA" id="ARBA00023316"/>
    </source>
</evidence>
<keyword evidence="5 7" id="KW-0573">Peptidoglycan synthesis</keyword>
<evidence type="ECO:0000256" key="2">
    <source>
        <dbReference type="ARBA" id="ARBA00005992"/>
    </source>
</evidence>
<feature type="signal peptide" evidence="8">
    <location>
        <begin position="1"/>
        <end position="24"/>
    </location>
</feature>
<dbReference type="Gene3D" id="2.40.440.10">
    <property type="entry name" value="L,D-transpeptidase catalytic domain-like"/>
    <property type="match status" value="1"/>
</dbReference>
<evidence type="ECO:0000256" key="5">
    <source>
        <dbReference type="ARBA" id="ARBA00022984"/>
    </source>
</evidence>
<sequence>MKRQWFRPWLVLGFCVLAASSPHARKPAVWPPALAPADERADEIRVDKSERRMQLLRDGKVIRTYRILLGDAPVGHKRQQGDERTPEGLYRITFRNDKSRFHLSLRVSYPNEADRAQARARGVDPGGDIMIHGGTPPGYGTDWTDGCIALTDREIEEVWRLVAVDTPISIEP</sequence>
<proteinExistence type="inferred from homology"/>
<dbReference type="PANTHER" id="PTHR36699">
    <property type="entry name" value="LD-TRANSPEPTIDASE"/>
    <property type="match status" value="1"/>
</dbReference>
<comment type="caution">
    <text evidence="10">The sequence shown here is derived from an EMBL/GenBank/DDBJ whole genome shotgun (WGS) entry which is preliminary data.</text>
</comment>
<keyword evidence="6 7" id="KW-0961">Cell wall biogenesis/degradation</keyword>
<keyword evidence="3" id="KW-0808">Transferase</keyword>
<evidence type="ECO:0000313" key="11">
    <source>
        <dbReference type="Proteomes" id="UP001499959"/>
    </source>
</evidence>
<reference evidence="11" key="1">
    <citation type="journal article" date="2019" name="Int. J. Syst. Evol. Microbiol.">
        <title>The Global Catalogue of Microorganisms (GCM) 10K type strain sequencing project: providing services to taxonomists for standard genome sequencing and annotation.</title>
        <authorList>
            <consortium name="The Broad Institute Genomics Platform"/>
            <consortium name="The Broad Institute Genome Sequencing Center for Infectious Disease"/>
            <person name="Wu L."/>
            <person name="Ma J."/>
        </authorList>
    </citation>
    <scope>NUCLEOTIDE SEQUENCE [LARGE SCALE GENOMIC DNA]</scope>
    <source>
        <strain evidence="11">JCM 18204</strain>
    </source>
</reference>
<evidence type="ECO:0000256" key="4">
    <source>
        <dbReference type="ARBA" id="ARBA00022960"/>
    </source>
</evidence>
<keyword evidence="8" id="KW-0732">Signal</keyword>
<evidence type="ECO:0000256" key="3">
    <source>
        <dbReference type="ARBA" id="ARBA00022679"/>
    </source>
</evidence>
<feature type="chain" id="PRO_5047477756" evidence="8">
    <location>
        <begin position="25"/>
        <end position="172"/>
    </location>
</feature>
<feature type="active site" description="Proton donor/acceptor" evidence="7">
    <location>
        <position position="132"/>
    </location>
</feature>
<name>A0ABP9C972_9GAMM</name>
<evidence type="ECO:0000259" key="9">
    <source>
        <dbReference type="PROSITE" id="PS52029"/>
    </source>
</evidence>
<evidence type="ECO:0000313" key="10">
    <source>
        <dbReference type="EMBL" id="GAA4806715.1"/>
    </source>
</evidence>
<evidence type="ECO:0000256" key="8">
    <source>
        <dbReference type="SAM" id="SignalP"/>
    </source>
</evidence>
<organism evidence="10 11">
    <name type="scientific">Lysobacter hankyongensis</name>
    <dbReference type="NCBI Taxonomy" id="1176535"/>
    <lineage>
        <taxon>Bacteria</taxon>
        <taxon>Pseudomonadati</taxon>
        <taxon>Pseudomonadota</taxon>
        <taxon>Gammaproteobacteria</taxon>
        <taxon>Lysobacterales</taxon>
        <taxon>Lysobacteraceae</taxon>
        <taxon>Lysobacter</taxon>
    </lineage>
</organism>
<dbReference type="RefSeq" id="WP_345304831.1">
    <property type="nucleotide sequence ID" value="NZ_BAABJE010000030.1"/>
</dbReference>
<dbReference type="Proteomes" id="UP001499959">
    <property type="component" value="Unassembled WGS sequence"/>
</dbReference>
<dbReference type="Pfam" id="PF03734">
    <property type="entry name" value="YkuD"/>
    <property type="match status" value="1"/>
</dbReference>
<dbReference type="EMBL" id="BAABJE010000030">
    <property type="protein sequence ID" value="GAA4806715.1"/>
    <property type="molecule type" value="Genomic_DNA"/>
</dbReference>
<evidence type="ECO:0000256" key="7">
    <source>
        <dbReference type="PROSITE-ProRule" id="PRU01373"/>
    </source>
</evidence>
<gene>
    <name evidence="10" type="ORF">GCM10023307_36730</name>
</gene>